<sequence length="120" mass="14154">MFRFIRLLRMRDLEIIEVVHNSVKICLLIIEDKRRALNDSEKQLTPYNLMDENELKDEIHNVLYLYILTGEELTKQQNDSIIEFADDLLHEVIPTAKIVKRIIDKNMFSNLPVTLQLCIA</sequence>
<keyword evidence="2" id="KW-1185">Reference proteome</keyword>
<dbReference type="AlphaFoldDB" id="A0A3S0QNY0"/>
<comment type="caution">
    <text evidence="1">The sequence shown here is derived from an EMBL/GenBank/DDBJ whole genome shotgun (WGS) entry which is preliminary data.</text>
</comment>
<proteinExistence type="predicted"/>
<accession>A0A3S0QNY0</accession>
<reference evidence="1 2" key="1">
    <citation type="submission" date="2018-12" db="EMBL/GenBank/DDBJ databases">
        <authorList>
            <person name="Yu L."/>
        </authorList>
    </citation>
    <scope>NUCLEOTIDE SEQUENCE [LARGE SCALE GENOMIC DNA]</scope>
    <source>
        <strain evidence="1 2">S5H2222</strain>
    </source>
</reference>
<dbReference type="RefSeq" id="WP_126296080.1">
    <property type="nucleotide sequence ID" value="NZ_RXNR01000091.1"/>
</dbReference>
<name>A0A3S0QNY0_9BACI</name>
<dbReference type="Proteomes" id="UP000276349">
    <property type="component" value="Unassembled WGS sequence"/>
</dbReference>
<evidence type="ECO:0000313" key="2">
    <source>
        <dbReference type="Proteomes" id="UP000276349"/>
    </source>
</evidence>
<gene>
    <name evidence="1" type="ORF">EKG35_18795</name>
</gene>
<organism evidence="1 2">
    <name type="scientific">Lysinibacillus telephonicus</name>
    <dbReference type="NCBI Taxonomy" id="1714840"/>
    <lineage>
        <taxon>Bacteria</taxon>
        <taxon>Bacillati</taxon>
        <taxon>Bacillota</taxon>
        <taxon>Bacilli</taxon>
        <taxon>Bacillales</taxon>
        <taxon>Bacillaceae</taxon>
        <taxon>Lysinibacillus</taxon>
    </lineage>
</organism>
<dbReference type="OrthoDB" id="2455960at2"/>
<protein>
    <submittedName>
        <fullName evidence="1">Uncharacterized protein</fullName>
    </submittedName>
</protein>
<evidence type="ECO:0000313" key="1">
    <source>
        <dbReference type="EMBL" id="RTQ87629.1"/>
    </source>
</evidence>
<dbReference type="EMBL" id="RXNR01000091">
    <property type="protein sequence ID" value="RTQ87629.1"/>
    <property type="molecule type" value="Genomic_DNA"/>
</dbReference>